<feature type="transmembrane region" description="Helical" evidence="3">
    <location>
        <begin position="186"/>
        <end position="205"/>
    </location>
</feature>
<feature type="transmembrane region" description="Helical" evidence="3">
    <location>
        <begin position="212"/>
        <end position="231"/>
    </location>
</feature>
<proteinExistence type="predicted"/>
<keyword evidence="2" id="KW-0804">Transcription</keyword>
<dbReference type="AlphaFoldDB" id="A0A7X0NLK7"/>
<accession>A0A7X0NLK7</accession>
<feature type="transmembrane region" description="Helical" evidence="3">
    <location>
        <begin position="93"/>
        <end position="110"/>
    </location>
</feature>
<evidence type="ECO:0000256" key="3">
    <source>
        <dbReference type="SAM" id="Phobius"/>
    </source>
</evidence>
<keyword evidence="1" id="KW-0805">Transcription regulation</keyword>
<dbReference type="RefSeq" id="WP_185100518.1">
    <property type="nucleotide sequence ID" value="NZ_BAAAXY010000224.1"/>
</dbReference>
<feature type="transmembrane region" description="Helical" evidence="3">
    <location>
        <begin position="116"/>
        <end position="137"/>
    </location>
</feature>
<keyword evidence="3" id="KW-1133">Transmembrane helix</keyword>
<keyword evidence="6" id="KW-1185">Reference proteome</keyword>
<evidence type="ECO:0000256" key="1">
    <source>
        <dbReference type="ARBA" id="ARBA00023015"/>
    </source>
</evidence>
<dbReference type="InterPro" id="IPR041916">
    <property type="entry name" value="Anti_sigma_zinc_sf"/>
</dbReference>
<evidence type="ECO:0000259" key="4">
    <source>
        <dbReference type="Pfam" id="PF13490"/>
    </source>
</evidence>
<dbReference type="EMBL" id="JACHMI010000001">
    <property type="protein sequence ID" value="MBB6545712.1"/>
    <property type="molecule type" value="Genomic_DNA"/>
</dbReference>
<sequence>MTNWHIPDNLRERYLAGTLEPAPAMSVEAHLERCASCRAAIPYEPGWLEDSWRRLESRLVPGPRPSPAERILRHGGVPDHLARLVAATPTMSRAWLVAVVAALAFAVLAAREAPELMPVFLVVAPVLPLAGIALAYGPRVDPAHELMAATPMAGPRLLLARAVAVLVAATGLAAIAAPLLPAPPGLSAAWLLPSLAAGSGCLALSRRLPVPIAAFAMGGLWLAIVGTGLVLSGPLAAFGPPAQLGYAGVALLLILRIRKASTS</sequence>
<evidence type="ECO:0000313" key="5">
    <source>
        <dbReference type="EMBL" id="MBB6545712.1"/>
    </source>
</evidence>
<comment type="caution">
    <text evidence="5">The sequence shown here is derived from an EMBL/GenBank/DDBJ whole genome shotgun (WGS) entry which is preliminary data.</text>
</comment>
<keyword evidence="3" id="KW-0812">Transmembrane</keyword>
<keyword evidence="3" id="KW-0472">Membrane</keyword>
<gene>
    <name evidence="5" type="ORF">HD593_000507</name>
</gene>
<organism evidence="5 6">
    <name type="scientific">Nonomuraea rubra</name>
    <dbReference type="NCBI Taxonomy" id="46180"/>
    <lineage>
        <taxon>Bacteria</taxon>
        <taxon>Bacillati</taxon>
        <taxon>Actinomycetota</taxon>
        <taxon>Actinomycetes</taxon>
        <taxon>Streptosporangiales</taxon>
        <taxon>Streptosporangiaceae</taxon>
        <taxon>Nonomuraea</taxon>
    </lineage>
</organism>
<evidence type="ECO:0000256" key="2">
    <source>
        <dbReference type="ARBA" id="ARBA00023163"/>
    </source>
</evidence>
<feature type="domain" description="Putative zinc-finger" evidence="4">
    <location>
        <begin position="14"/>
        <end position="38"/>
    </location>
</feature>
<dbReference type="Proteomes" id="UP000565579">
    <property type="component" value="Unassembled WGS sequence"/>
</dbReference>
<feature type="transmembrane region" description="Helical" evidence="3">
    <location>
        <begin position="158"/>
        <end position="180"/>
    </location>
</feature>
<feature type="transmembrane region" description="Helical" evidence="3">
    <location>
        <begin position="237"/>
        <end position="255"/>
    </location>
</feature>
<dbReference type="Pfam" id="PF13490">
    <property type="entry name" value="zf-HC2"/>
    <property type="match status" value="1"/>
</dbReference>
<dbReference type="Gene3D" id="1.10.10.1320">
    <property type="entry name" value="Anti-sigma factor, zinc-finger domain"/>
    <property type="match status" value="1"/>
</dbReference>
<dbReference type="InterPro" id="IPR027383">
    <property type="entry name" value="Znf_put"/>
</dbReference>
<reference evidence="5 6" key="1">
    <citation type="submission" date="2020-08" db="EMBL/GenBank/DDBJ databases">
        <title>Sequencing the genomes of 1000 actinobacteria strains.</title>
        <authorList>
            <person name="Klenk H.-P."/>
        </authorList>
    </citation>
    <scope>NUCLEOTIDE SEQUENCE [LARGE SCALE GENOMIC DNA]</scope>
    <source>
        <strain evidence="5 6">DSM 43768</strain>
    </source>
</reference>
<protein>
    <recommendedName>
        <fullName evidence="4">Putative zinc-finger domain-containing protein</fullName>
    </recommendedName>
</protein>
<name>A0A7X0NLK7_9ACTN</name>
<evidence type="ECO:0000313" key="6">
    <source>
        <dbReference type="Proteomes" id="UP000565579"/>
    </source>
</evidence>